<keyword evidence="3 5" id="KW-1133">Transmembrane helix</keyword>
<organism evidence="6 7">
    <name type="scientific">Oncorhynchus tshawytscha</name>
    <name type="common">Chinook salmon</name>
    <name type="synonym">Salmo tshawytscha</name>
    <dbReference type="NCBI Taxonomy" id="74940"/>
    <lineage>
        <taxon>Eukaryota</taxon>
        <taxon>Metazoa</taxon>
        <taxon>Chordata</taxon>
        <taxon>Craniata</taxon>
        <taxon>Vertebrata</taxon>
        <taxon>Euteleostomi</taxon>
        <taxon>Actinopterygii</taxon>
        <taxon>Neopterygii</taxon>
        <taxon>Teleostei</taxon>
        <taxon>Protacanthopterygii</taxon>
        <taxon>Salmoniformes</taxon>
        <taxon>Salmonidae</taxon>
        <taxon>Salmoninae</taxon>
        <taxon>Oncorhynchus</taxon>
    </lineage>
</organism>
<evidence type="ECO:0000256" key="1">
    <source>
        <dbReference type="ARBA" id="ARBA00004141"/>
    </source>
</evidence>
<reference evidence="6" key="2">
    <citation type="submission" date="2025-08" db="UniProtKB">
        <authorList>
            <consortium name="Ensembl"/>
        </authorList>
    </citation>
    <scope>IDENTIFICATION</scope>
</reference>
<keyword evidence="2 5" id="KW-0812">Transmembrane</keyword>
<dbReference type="AlphaFoldDB" id="A0AAZ3Q728"/>
<dbReference type="PANTHER" id="PTHR11785:SF246">
    <property type="entry name" value="CYSTINE_GLUTAMATE TRANSPORTER"/>
    <property type="match status" value="1"/>
</dbReference>
<reference evidence="6" key="3">
    <citation type="submission" date="2025-09" db="UniProtKB">
        <authorList>
            <consortium name="Ensembl"/>
        </authorList>
    </citation>
    <scope>IDENTIFICATION</scope>
</reference>
<feature type="transmembrane region" description="Helical" evidence="5">
    <location>
        <begin position="316"/>
        <end position="336"/>
    </location>
</feature>
<dbReference type="GeneTree" id="ENSGT00940000166093"/>
<feature type="transmembrane region" description="Helical" evidence="5">
    <location>
        <begin position="81"/>
        <end position="103"/>
    </location>
</feature>
<name>A0AAZ3Q728_ONCTS</name>
<evidence type="ECO:0000256" key="5">
    <source>
        <dbReference type="SAM" id="Phobius"/>
    </source>
</evidence>
<feature type="transmembrane region" description="Helical" evidence="5">
    <location>
        <begin position="168"/>
        <end position="192"/>
    </location>
</feature>
<dbReference type="Gene3D" id="1.20.1740.10">
    <property type="entry name" value="Amino acid/polyamine transporter I"/>
    <property type="match status" value="1"/>
</dbReference>
<dbReference type="PANTHER" id="PTHR11785">
    <property type="entry name" value="AMINO ACID TRANSPORTER"/>
    <property type="match status" value="1"/>
</dbReference>
<evidence type="ECO:0000256" key="3">
    <source>
        <dbReference type="ARBA" id="ARBA00022989"/>
    </source>
</evidence>
<evidence type="ECO:0000313" key="6">
    <source>
        <dbReference type="Ensembl" id="ENSOTSP00005123799.1"/>
    </source>
</evidence>
<accession>A0AAZ3Q728</accession>
<feature type="transmembrane region" description="Helical" evidence="5">
    <location>
        <begin position="273"/>
        <end position="296"/>
    </location>
</feature>
<keyword evidence="4 5" id="KW-0472">Membrane</keyword>
<dbReference type="GO" id="GO:0015179">
    <property type="term" value="F:L-amino acid transmembrane transporter activity"/>
    <property type="evidence" value="ECO:0007669"/>
    <property type="project" value="TreeGrafter"/>
</dbReference>
<feature type="transmembrane region" description="Helical" evidence="5">
    <location>
        <begin position="48"/>
        <end position="69"/>
    </location>
</feature>
<proteinExistence type="predicted"/>
<reference evidence="7" key="1">
    <citation type="journal article" date="2018" name="PLoS ONE">
        <title>Chinook salmon (Oncorhynchus tshawytscha) genome and transcriptome.</title>
        <authorList>
            <person name="Christensen K.A."/>
            <person name="Leong J.S."/>
            <person name="Sakhrani D."/>
            <person name="Biagi C.A."/>
            <person name="Minkley D.R."/>
            <person name="Withler R.E."/>
            <person name="Rondeau E.B."/>
            <person name="Koop B.F."/>
            <person name="Devlin R.H."/>
        </authorList>
    </citation>
    <scope>NUCLEOTIDE SEQUENCE [LARGE SCALE GENOMIC DNA]</scope>
</reference>
<evidence type="ECO:0000256" key="4">
    <source>
        <dbReference type="ARBA" id="ARBA00023136"/>
    </source>
</evidence>
<feature type="transmembrane region" description="Helical" evidence="5">
    <location>
        <begin position="242"/>
        <end position="261"/>
    </location>
</feature>
<keyword evidence="7" id="KW-1185">Reference proteome</keyword>
<gene>
    <name evidence="6" type="primary">LOC112217068</name>
</gene>
<dbReference type="Proteomes" id="UP000694402">
    <property type="component" value="Unassembled WGS sequence"/>
</dbReference>
<sequence>TQAKLHTLAHTHGDPEKLYMGIDGIQLKEEGDEVKEKKEDEVIHLRRTIGLLPAISFIIGTVVGSGIFIAPKGVLMNSGSVGLSLVVWALCGVLSTFGALCYAELGTTFTKSGGHYTYLLETLGPLPAFLRLWAEFLFIRPAVASYVSLAFGRYVVDPFFSPCAPPTALIKLVSILGVTFVVAINCWSVTLASRTQITLTFIKMFALVLIIVPGITALARGQTENFQNGFEIDTLTLDKLPLAFYSGLYAYGGWFYLNFVTEEVINPNRNIPRAIIFSMVTVTVCYVLVNVAYYTMMTAEELLVSDAVAVTFANRALHGLASVIPVLVAVSCLGALNGGFFGAPRMLFVGAREGHWPVLFSMIHIRRNTPLPAILLLYPLVVVMVARGEIFQLINFASFSRWLFIAMATMGMLIHRYRFPLHPRPFKVPLTIAVTFTVVCFFIVGLSLYSDPWNTGGSCALTLSGIPVYYLTVHHSHLPTRWRKIFSNKQLQILLEVAQQEVQTY</sequence>
<dbReference type="Pfam" id="PF13520">
    <property type="entry name" value="AA_permease_2"/>
    <property type="match status" value="1"/>
</dbReference>
<comment type="subcellular location">
    <subcellularLocation>
        <location evidence="1">Membrane</location>
        <topology evidence="1">Multi-pass membrane protein</topology>
    </subcellularLocation>
</comment>
<evidence type="ECO:0000256" key="2">
    <source>
        <dbReference type="ARBA" id="ARBA00022692"/>
    </source>
</evidence>
<feature type="transmembrane region" description="Helical" evidence="5">
    <location>
        <begin position="204"/>
        <end position="222"/>
    </location>
</feature>
<dbReference type="InterPro" id="IPR050598">
    <property type="entry name" value="AminoAcid_Transporter"/>
</dbReference>
<evidence type="ECO:0000313" key="7">
    <source>
        <dbReference type="Proteomes" id="UP000694402"/>
    </source>
</evidence>
<protein>
    <submittedName>
        <fullName evidence="6">Uncharacterized protein</fullName>
    </submittedName>
</protein>
<dbReference type="FunFam" id="1.20.1740.10:FF:000057">
    <property type="entry name" value="Cystine/glutamate transporter"/>
    <property type="match status" value="1"/>
</dbReference>
<dbReference type="GO" id="GO:0016020">
    <property type="term" value="C:membrane"/>
    <property type="evidence" value="ECO:0007669"/>
    <property type="project" value="UniProtKB-SubCell"/>
</dbReference>
<dbReference type="InterPro" id="IPR002293">
    <property type="entry name" value="AA/rel_permease1"/>
</dbReference>
<feature type="transmembrane region" description="Helical" evidence="5">
    <location>
        <begin position="393"/>
        <end position="414"/>
    </location>
</feature>
<feature type="transmembrane region" description="Helical" evidence="5">
    <location>
        <begin position="137"/>
        <end position="156"/>
    </location>
</feature>
<dbReference type="PIRSF" id="PIRSF006060">
    <property type="entry name" value="AA_transporter"/>
    <property type="match status" value="1"/>
</dbReference>
<dbReference type="Ensembl" id="ENSOTST00005139084.1">
    <property type="protein sequence ID" value="ENSOTSP00005123799.1"/>
    <property type="gene ID" value="ENSOTSG00005057466.1"/>
</dbReference>
<feature type="transmembrane region" description="Helical" evidence="5">
    <location>
        <begin position="426"/>
        <end position="449"/>
    </location>
</feature>